<dbReference type="SUPFAM" id="SSF103647">
    <property type="entry name" value="TSP type-3 repeat"/>
    <property type="match status" value="1"/>
</dbReference>
<keyword evidence="4" id="KW-0282">Flagellum</keyword>
<sequence length="582" mass="62644">MLGLGLTNHSGIHGALLNPARLANHPQRFSFNLATAGVHLDNSFATYNAPFRLPELAIGKVSDTYQTPDGEVDFLPDHVAEIQSNAQRSGTLSADLRGPSLLITPRYGGGFSISTRIRSAFQFSNASPEFLSLIRTGLDRPSLWAGSTTFDHKFAVNSNAYGELALAYGREVWSRGKHYVSAGLSVKYLTSWYSSHMIANEVKYSVTDTAGGGSGQIRIDEVSGLLGYVAGGSMTDDLTQFKVPAQRPGSGYGADVGLIYEFRPNYAANKYMMDGAERDDPEATLYKVRLSVSLLDLGSIKFQDVNAVRQYDLAESNQQLTFKDFEQGRILDNAFELAEQKLGLSATGSLSKFKSGLPAAFQINADWNVKNKFFINLAAMRNLRPADAVSMWQPSWVGLTPRFEGAEASLSVPIVYLNGAFVPGVALRLGPLSVGSDNLLGLISKNGQFSPRGADIYLGLSFSGARRKPKDRDNDAVSDKRDACIDIPGIWEFKGCPDTDGDGIKDEDDECPTAAGPAELNGCPDTDGDGILDKNDQCPTVAGSQKLNGCPDRDNDGIADADDACPDVAGLPEFDGCPEQKN</sequence>
<proteinExistence type="predicted"/>
<evidence type="ECO:0000313" key="5">
    <source>
        <dbReference type="Proteomes" id="UP000598271"/>
    </source>
</evidence>
<keyword evidence="5" id="KW-1185">Reference proteome</keyword>
<dbReference type="GO" id="GO:0007155">
    <property type="term" value="P:cell adhesion"/>
    <property type="evidence" value="ECO:0007669"/>
    <property type="project" value="InterPro"/>
</dbReference>
<reference evidence="4 5" key="1">
    <citation type="journal article" date="2014" name="Int. J. Syst. Evol. Microbiol.">
        <title>Complete genome sequence of Corynebacterium casei LMG S-19264T (=DSM 44701T), isolated from a smear-ripened cheese.</title>
        <authorList>
            <consortium name="US DOE Joint Genome Institute (JGI-PGF)"/>
            <person name="Walter F."/>
            <person name="Albersmeier A."/>
            <person name="Kalinowski J."/>
            <person name="Ruckert C."/>
        </authorList>
    </citation>
    <scope>NUCLEOTIDE SEQUENCE [LARGE SCALE GENOMIC DNA]</scope>
    <source>
        <strain evidence="4 5">KCTC 12866</strain>
    </source>
</reference>
<dbReference type="InterPro" id="IPR003367">
    <property type="entry name" value="Thrombospondin_3-like_rpt"/>
</dbReference>
<dbReference type="Pfam" id="PF02412">
    <property type="entry name" value="TSP_3"/>
    <property type="match status" value="2"/>
</dbReference>
<evidence type="ECO:0000313" key="4">
    <source>
        <dbReference type="EMBL" id="GHB64563.1"/>
    </source>
</evidence>
<name>A0A8J3D5Y2_9BACT</name>
<evidence type="ECO:0000259" key="3">
    <source>
        <dbReference type="Pfam" id="PF18990"/>
    </source>
</evidence>
<keyword evidence="1" id="KW-0732">Signal</keyword>
<dbReference type="EMBL" id="BMXF01000001">
    <property type="protein sequence ID" value="GHB64563.1"/>
    <property type="molecule type" value="Genomic_DNA"/>
</dbReference>
<dbReference type="InterPro" id="IPR043781">
    <property type="entry name" value="DUF5723"/>
</dbReference>
<dbReference type="Pfam" id="PF18990">
    <property type="entry name" value="DUF5723"/>
    <property type="match status" value="1"/>
</dbReference>
<dbReference type="AlphaFoldDB" id="A0A8J3D5Y2"/>
<protein>
    <submittedName>
        <fullName evidence="4">Flagellar motor protein MotB</fullName>
    </submittedName>
</protein>
<accession>A0A8J3D5Y2</accession>
<keyword evidence="4" id="KW-0969">Cilium</keyword>
<dbReference type="GO" id="GO:0005509">
    <property type="term" value="F:calcium ion binding"/>
    <property type="evidence" value="ECO:0007669"/>
    <property type="project" value="InterPro"/>
</dbReference>
<evidence type="ECO:0000256" key="1">
    <source>
        <dbReference type="ARBA" id="ARBA00022729"/>
    </source>
</evidence>
<organism evidence="4 5">
    <name type="scientific">Persicitalea jodogahamensis</name>
    <dbReference type="NCBI Taxonomy" id="402147"/>
    <lineage>
        <taxon>Bacteria</taxon>
        <taxon>Pseudomonadati</taxon>
        <taxon>Bacteroidota</taxon>
        <taxon>Cytophagia</taxon>
        <taxon>Cytophagales</taxon>
        <taxon>Spirosomataceae</taxon>
        <taxon>Persicitalea</taxon>
    </lineage>
</organism>
<feature type="region of interest" description="Disordered" evidence="2">
    <location>
        <begin position="513"/>
        <end position="582"/>
    </location>
</feature>
<feature type="domain" description="DUF5723" evidence="3">
    <location>
        <begin position="20"/>
        <end position="437"/>
    </location>
</feature>
<comment type="caution">
    <text evidence="4">The sequence shown here is derived from an EMBL/GenBank/DDBJ whole genome shotgun (WGS) entry which is preliminary data.</text>
</comment>
<dbReference type="Proteomes" id="UP000598271">
    <property type="component" value="Unassembled WGS sequence"/>
</dbReference>
<evidence type="ECO:0000256" key="2">
    <source>
        <dbReference type="SAM" id="MobiDB-lite"/>
    </source>
</evidence>
<dbReference type="Gene3D" id="4.10.1080.10">
    <property type="entry name" value="TSP type-3 repeat"/>
    <property type="match status" value="1"/>
</dbReference>
<keyword evidence="4" id="KW-0966">Cell projection</keyword>
<gene>
    <name evidence="4" type="ORF">GCM10007390_18120</name>
</gene>
<dbReference type="InterPro" id="IPR028974">
    <property type="entry name" value="TSP_type-3_rpt"/>
</dbReference>